<evidence type="ECO:0000256" key="1">
    <source>
        <dbReference type="SAM" id="MobiDB-lite"/>
    </source>
</evidence>
<proteinExistence type="predicted"/>
<reference evidence="2 3" key="1">
    <citation type="submission" date="2020-02" db="EMBL/GenBank/DDBJ databases">
        <authorList>
            <person name="Ferguson B K."/>
        </authorList>
    </citation>
    <scope>NUCLEOTIDE SEQUENCE [LARGE SCALE GENOMIC DNA]</scope>
</reference>
<feature type="compositionally biased region" description="Low complexity" evidence="1">
    <location>
        <begin position="240"/>
        <end position="252"/>
    </location>
</feature>
<feature type="region of interest" description="Disordered" evidence="1">
    <location>
        <begin position="443"/>
        <end position="464"/>
    </location>
</feature>
<evidence type="ECO:0000313" key="2">
    <source>
        <dbReference type="EMBL" id="CAB0038300.1"/>
    </source>
</evidence>
<sequence>MELGVPARLRPEPEGRAVGRGFGRTHPSFCEAFDARIEEDADGLGGVRSSPAITAGNGRVVATTNGRRQRRASRQRRQASGVGHAPARTPSAGRGTSPERRRRAAVGEEETRAMLGAAGGGPSTGGRMGRRGIRGGFSWLAEEGSFCCWRRGEATATLRRSGDDDGGKRTGADPTFGTPFKNHLRCRCLPPVQQVSYVAGLHGLVFQPFAVQQQRLPQTEYPLDGQQQRQLRRPGPYQEQQQQTSSATSTATRNNISERKSAWRFDTASLQSRMEEEPKELPFEESRSEEAAMESARRRKVLEFERERPVRFCVLGKDGAVYGFYLLINVDISVVFRRRQHGHFDTLHKRRSSYYCELTRNTPASALPLALKGRIFEVRFFAWCGRACARGGAGTTQKEDPGYVISLRSGKKTPITVRAGSDRITISRSPRRGLTKLAIDGAQHSHDEVRSENHTHKRAPDAGAKAQLERIIAPEARTTLTRCSRQSKLGTCHRWQKREPHSQDGTRQRVLKKMSNSGGDASNNFRSNFWIFQRNGHIQKSKSRSIVNEEFHDHQGFAIRSKFVPASLKTFHDDQSTRRYSQFKKRAGFIQPLFQSLCEVTLTGENEASQISAIIQKYIDLVYQKIRHSPLKRRPTQLVHGIYLNPNLQSHSSVEARFCYDCLFQSQCESAFPRGTRLHQRLQQHQQQQGRQRIYSNIVEDYK</sequence>
<dbReference type="EMBL" id="CADCXV010000901">
    <property type="protein sequence ID" value="CAB0038300.1"/>
    <property type="molecule type" value="Genomic_DNA"/>
</dbReference>
<feature type="region of interest" description="Disordered" evidence="1">
    <location>
        <begin position="43"/>
        <end position="129"/>
    </location>
</feature>
<protein>
    <submittedName>
        <fullName evidence="2">Uncharacterized protein</fullName>
    </submittedName>
</protein>
<accession>A0A6H5IR54</accession>
<feature type="compositionally biased region" description="Gly residues" evidence="1">
    <location>
        <begin position="117"/>
        <end position="127"/>
    </location>
</feature>
<name>A0A6H5IR54_9HYME</name>
<feature type="region of interest" description="Disordered" evidence="1">
    <location>
        <begin position="1"/>
        <end position="22"/>
    </location>
</feature>
<evidence type="ECO:0000313" key="3">
    <source>
        <dbReference type="Proteomes" id="UP000479190"/>
    </source>
</evidence>
<feature type="region of interest" description="Disordered" evidence="1">
    <location>
        <begin position="224"/>
        <end position="258"/>
    </location>
</feature>
<dbReference type="AlphaFoldDB" id="A0A6H5IR54"/>
<organism evidence="2 3">
    <name type="scientific">Trichogramma brassicae</name>
    <dbReference type="NCBI Taxonomy" id="86971"/>
    <lineage>
        <taxon>Eukaryota</taxon>
        <taxon>Metazoa</taxon>
        <taxon>Ecdysozoa</taxon>
        <taxon>Arthropoda</taxon>
        <taxon>Hexapoda</taxon>
        <taxon>Insecta</taxon>
        <taxon>Pterygota</taxon>
        <taxon>Neoptera</taxon>
        <taxon>Endopterygota</taxon>
        <taxon>Hymenoptera</taxon>
        <taxon>Apocrita</taxon>
        <taxon>Proctotrupomorpha</taxon>
        <taxon>Chalcidoidea</taxon>
        <taxon>Trichogrammatidae</taxon>
        <taxon>Trichogramma</taxon>
    </lineage>
</organism>
<feature type="compositionally biased region" description="Basic residues" evidence="1">
    <location>
        <begin position="67"/>
        <end position="77"/>
    </location>
</feature>
<feature type="compositionally biased region" description="Basic and acidic residues" evidence="1">
    <location>
        <begin position="443"/>
        <end position="460"/>
    </location>
</feature>
<keyword evidence="3" id="KW-1185">Reference proteome</keyword>
<gene>
    <name evidence="2" type="ORF">TBRA_LOCUS10087</name>
</gene>
<dbReference type="Proteomes" id="UP000479190">
    <property type="component" value="Unassembled WGS sequence"/>
</dbReference>